<dbReference type="Proteomes" id="UP000772434">
    <property type="component" value="Unassembled WGS sequence"/>
</dbReference>
<feature type="transmembrane region" description="Helical" evidence="1">
    <location>
        <begin position="12"/>
        <end position="32"/>
    </location>
</feature>
<feature type="transmembrane region" description="Helical" evidence="1">
    <location>
        <begin position="87"/>
        <end position="109"/>
    </location>
</feature>
<gene>
    <name evidence="2" type="ORF">BDP27DRAFT_484419</name>
</gene>
<evidence type="ECO:0000256" key="1">
    <source>
        <dbReference type="SAM" id="Phobius"/>
    </source>
</evidence>
<evidence type="ECO:0000313" key="3">
    <source>
        <dbReference type="Proteomes" id="UP000772434"/>
    </source>
</evidence>
<evidence type="ECO:0000313" key="2">
    <source>
        <dbReference type="EMBL" id="KAF9077678.1"/>
    </source>
</evidence>
<dbReference type="OrthoDB" id="3174341at2759"/>
<keyword evidence="3" id="KW-1185">Reference proteome</keyword>
<dbReference type="EMBL" id="JADNRY010000003">
    <property type="protein sequence ID" value="KAF9077678.1"/>
    <property type="molecule type" value="Genomic_DNA"/>
</dbReference>
<organism evidence="2 3">
    <name type="scientific">Rhodocollybia butyracea</name>
    <dbReference type="NCBI Taxonomy" id="206335"/>
    <lineage>
        <taxon>Eukaryota</taxon>
        <taxon>Fungi</taxon>
        <taxon>Dikarya</taxon>
        <taxon>Basidiomycota</taxon>
        <taxon>Agaricomycotina</taxon>
        <taxon>Agaricomycetes</taxon>
        <taxon>Agaricomycetidae</taxon>
        <taxon>Agaricales</taxon>
        <taxon>Marasmiineae</taxon>
        <taxon>Omphalotaceae</taxon>
        <taxon>Rhodocollybia</taxon>
    </lineage>
</organism>
<feature type="transmembrane region" description="Helical" evidence="1">
    <location>
        <begin position="189"/>
        <end position="210"/>
    </location>
</feature>
<sequence>MCIIVNCLSEILLLLYLLANTESQLFNVAVALNDLRDRLNLPIPDGNGVSILNFWVVINKMTLPVTLLLGDSLVVWRAWTIWPFNRYVQTILIILTALNFGMQIFTITIEVLPSVLFNLLDHLIETSVLSLDQYQVLANVVFNSNDTMGVAVSFLVNVSATFLIGLKAWLHRRDLRKRGFKITKAQQVLLLWIESGFIFGVLQWVCTIHWSGE</sequence>
<comment type="caution">
    <text evidence="2">The sequence shown here is derived from an EMBL/GenBank/DDBJ whole genome shotgun (WGS) entry which is preliminary data.</text>
</comment>
<name>A0A9P5Q8V0_9AGAR</name>
<protein>
    <submittedName>
        <fullName evidence="2">Uncharacterized protein</fullName>
    </submittedName>
</protein>
<keyword evidence="1" id="KW-0472">Membrane</keyword>
<reference evidence="2" key="1">
    <citation type="submission" date="2020-11" db="EMBL/GenBank/DDBJ databases">
        <authorList>
            <consortium name="DOE Joint Genome Institute"/>
            <person name="Ahrendt S."/>
            <person name="Riley R."/>
            <person name="Andreopoulos W."/>
            <person name="Labutti K."/>
            <person name="Pangilinan J."/>
            <person name="Ruiz-Duenas F.J."/>
            <person name="Barrasa J.M."/>
            <person name="Sanchez-Garcia M."/>
            <person name="Camarero S."/>
            <person name="Miyauchi S."/>
            <person name="Serrano A."/>
            <person name="Linde D."/>
            <person name="Babiker R."/>
            <person name="Drula E."/>
            <person name="Ayuso-Fernandez I."/>
            <person name="Pacheco R."/>
            <person name="Padilla G."/>
            <person name="Ferreira P."/>
            <person name="Barriuso J."/>
            <person name="Kellner H."/>
            <person name="Castanera R."/>
            <person name="Alfaro M."/>
            <person name="Ramirez L."/>
            <person name="Pisabarro A.G."/>
            <person name="Kuo A."/>
            <person name="Tritt A."/>
            <person name="Lipzen A."/>
            <person name="He G."/>
            <person name="Yan M."/>
            <person name="Ng V."/>
            <person name="Cullen D."/>
            <person name="Martin F."/>
            <person name="Rosso M.-N."/>
            <person name="Henrissat B."/>
            <person name="Hibbett D."/>
            <person name="Martinez A.T."/>
            <person name="Grigoriev I.V."/>
        </authorList>
    </citation>
    <scope>NUCLEOTIDE SEQUENCE</scope>
    <source>
        <strain evidence="2">AH 40177</strain>
    </source>
</reference>
<accession>A0A9P5Q8V0</accession>
<dbReference type="AlphaFoldDB" id="A0A9P5Q8V0"/>
<proteinExistence type="predicted"/>
<feature type="transmembrane region" description="Helical" evidence="1">
    <location>
        <begin position="52"/>
        <end position="75"/>
    </location>
</feature>
<keyword evidence="1" id="KW-1133">Transmembrane helix</keyword>
<feature type="transmembrane region" description="Helical" evidence="1">
    <location>
        <begin position="148"/>
        <end position="169"/>
    </location>
</feature>
<keyword evidence="1" id="KW-0812">Transmembrane</keyword>